<reference evidence="6 7" key="1">
    <citation type="submission" date="2019-02" db="EMBL/GenBank/DDBJ databases">
        <title>Draft genome sequences of novel Actinobacteria.</title>
        <authorList>
            <person name="Sahin N."/>
            <person name="Ay H."/>
            <person name="Saygin H."/>
        </authorList>
    </citation>
    <scope>NUCLEOTIDE SEQUENCE [LARGE SCALE GENOMIC DNA]</scope>
    <source>
        <strain evidence="6 7">KC201</strain>
    </source>
</reference>
<dbReference type="GO" id="GO:0003700">
    <property type="term" value="F:DNA-binding transcription factor activity"/>
    <property type="evidence" value="ECO:0007669"/>
    <property type="project" value="TreeGrafter"/>
</dbReference>
<evidence type="ECO:0000256" key="2">
    <source>
        <dbReference type="ARBA" id="ARBA00023125"/>
    </source>
</evidence>
<dbReference type="PRINTS" id="PR00455">
    <property type="entry name" value="HTHTETR"/>
</dbReference>
<dbReference type="InterPro" id="IPR009057">
    <property type="entry name" value="Homeodomain-like_sf"/>
</dbReference>
<dbReference type="InterPro" id="IPR036271">
    <property type="entry name" value="Tet_transcr_reg_TetR-rel_C_sf"/>
</dbReference>
<accession>A0A4R4NRC0</accession>
<organism evidence="6 7">
    <name type="scientific">Nonomuraea longispora</name>
    <dbReference type="NCBI Taxonomy" id="1848320"/>
    <lineage>
        <taxon>Bacteria</taxon>
        <taxon>Bacillati</taxon>
        <taxon>Actinomycetota</taxon>
        <taxon>Actinomycetes</taxon>
        <taxon>Streptosporangiales</taxon>
        <taxon>Streptosporangiaceae</taxon>
        <taxon>Nonomuraea</taxon>
    </lineage>
</organism>
<sequence>MPKLWVPSSVRLVPVTSEPRPRPHTGRRRNPAVRQAILDHAADLLIAHDYSAVSIDAIAHAAGVSKHTIYRWWPSKGAVLLEAMMERARQQTPGLGTGVFADDLETFLAATFRTVEKVSGLLRGIMAEAQRDPVAAEGLRQFTTGRRDELHALLSRGLAQGELRTGTDLDLLVDQLFGLMWYRLLIGHAPLGGDVAARLARSLIHRGP</sequence>
<keyword evidence="2 4" id="KW-0238">DNA-binding</keyword>
<dbReference type="OrthoDB" id="9796019at2"/>
<dbReference type="PANTHER" id="PTHR30055:SF148">
    <property type="entry name" value="TETR-FAMILY TRANSCRIPTIONAL REGULATOR"/>
    <property type="match status" value="1"/>
</dbReference>
<gene>
    <name evidence="6" type="ORF">E1267_06610</name>
</gene>
<evidence type="ECO:0000256" key="1">
    <source>
        <dbReference type="ARBA" id="ARBA00023015"/>
    </source>
</evidence>
<keyword evidence="1" id="KW-0805">Transcription regulation</keyword>
<name>A0A4R4NRC0_9ACTN</name>
<proteinExistence type="predicted"/>
<feature type="DNA-binding region" description="H-T-H motif" evidence="4">
    <location>
        <begin position="54"/>
        <end position="73"/>
    </location>
</feature>
<evidence type="ECO:0000256" key="4">
    <source>
        <dbReference type="PROSITE-ProRule" id="PRU00335"/>
    </source>
</evidence>
<dbReference type="Gene3D" id="1.10.357.10">
    <property type="entry name" value="Tetracycline Repressor, domain 2"/>
    <property type="match status" value="1"/>
</dbReference>
<dbReference type="PANTHER" id="PTHR30055">
    <property type="entry name" value="HTH-TYPE TRANSCRIPTIONAL REGULATOR RUTR"/>
    <property type="match status" value="1"/>
</dbReference>
<dbReference type="AlphaFoldDB" id="A0A4R4NRC0"/>
<dbReference type="EMBL" id="SMJZ01000015">
    <property type="protein sequence ID" value="TDC09732.1"/>
    <property type="molecule type" value="Genomic_DNA"/>
</dbReference>
<dbReference type="Proteomes" id="UP000295157">
    <property type="component" value="Unassembled WGS sequence"/>
</dbReference>
<evidence type="ECO:0000313" key="7">
    <source>
        <dbReference type="Proteomes" id="UP000295157"/>
    </source>
</evidence>
<dbReference type="InterPro" id="IPR050109">
    <property type="entry name" value="HTH-type_TetR-like_transc_reg"/>
</dbReference>
<dbReference type="GO" id="GO:0000976">
    <property type="term" value="F:transcription cis-regulatory region binding"/>
    <property type="evidence" value="ECO:0007669"/>
    <property type="project" value="TreeGrafter"/>
</dbReference>
<dbReference type="InterPro" id="IPR001647">
    <property type="entry name" value="HTH_TetR"/>
</dbReference>
<dbReference type="Pfam" id="PF16859">
    <property type="entry name" value="TetR_C_11"/>
    <property type="match status" value="1"/>
</dbReference>
<protein>
    <submittedName>
        <fullName evidence="6">TetR/AcrR family transcriptional regulator</fullName>
    </submittedName>
</protein>
<evidence type="ECO:0000259" key="5">
    <source>
        <dbReference type="PROSITE" id="PS50977"/>
    </source>
</evidence>
<dbReference type="Gene3D" id="1.10.10.60">
    <property type="entry name" value="Homeodomain-like"/>
    <property type="match status" value="1"/>
</dbReference>
<evidence type="ECO:0000256" key="3">
    <source>
        <dbReference type="ARBA" id="ARBA00023163"/>
    </source>
</evidence>
<dbReference type="InterPro" id="IPR011075">
    <property type="entry name" value="TetR_C"/>
</dbReference>
<feature type="domain" description="HTH tetR-type" evidence="5">
    <location>
        <begin position="31"/>
        <end position="91"/>
    </location>
</feature>
<dbReference type="PROSITE" id="PS50977">
    <property type="entry name" value="HTH_TETR_2"/>
    <property type="match status" value="1"/>
</dbReference>
<keyword evidence="3" id="KW-0804">Transcription</keyword>
<evidence type="ECO:0000313" key="6">
    <source>
        <dbReference type="EMBL" id="TDC09732.1"/>
    </source>
</evidence>
<dbReference type="Pfam" id="PF00440">
    <property type="entry name" value="TetR_N"/>
    <property type="match status" value="1"/>
</dbReference>
<dbReference type="SUPFAM" id="SSF48498">
    <property type="entry name" value="Tetracyclin repressor-like, C-terminal domain"/>
    <property type="match status" value="1"/>
</dbReference>
<comment type="caution">
    <text evidence="6">The sequence shown here is derived from an EMBL/GenBank/DDBJ whole genome shotgun (WGS) entry which is preliminary data.</text>
</comment>
<keyword evidence="7" id="KW-1185">Reference proteome</keyword>
<dbReference type="SUPFAM" id="SSF46689">
    <property type="entry name" value="Homeodomain-like"/>
    <property type="match status" value="1"/>
</dbReference>